<dbReference type="AlphaFoldDB" id="A0A1H2Z1H1"/>
<proteinExistence type="predicted"/>
<dbReference type="OrthoDB" id="8660107at2"/>
<reference evidence="3" key="1">
    <citation type="submission" date="2016-10" db="EMBL/GenBank/DDBJ databases">
        <authorList>
            <person name="Varghese N."/>
            <person name="Submissions S."/>
        </authorList>
    </citation>
    <scope>NUCLEOTIDE SEQUENCE [LARGE SCALE GENOMIC DNA]</scope>
    <source>
        <strain evidence="3">DSM 27839</strain>
    </source>
</reference>
<evidence type="ECO:0000313" key="3">
    <source>
        <dbReference type="Proteomes" id="UP000183400"/>
    </source>
</evidence>
<gene>
    <name evidence="2" type="ORF">SAMN05444358_10348</name>
</gene>
<dbReference type="Proteomes" id="UP000183400">
    <property type="component" value="Unassembled WGS sequence"/>
</dbReference>
<accession>A0A1H2Z1H1</accession>
<name>A0A1H2Z1H1_9RHOB</name>
<dbReference type="Pfam" id="PF07791">
    <property type="entry name" value="Imm11"/>
    <property type="match status" value="1"/>
</dbReference>
<dbReference type="EMBL" id="FNNP01000003">
    <property type="protein sequence ID" value="SDX10858.1"/>
    <property type="molecule type" value="Genomic_DNA"/>
</dbReference>
<organism evidence="2 3">
    <name type="scientific">Ruegeria halocynthiae</name>
    <dbReference type="NCBI Taxonomy" id="985054"/>
    <lineage>
        <taxon>Bacteria</taxon>
        <taxon>Pseudomonadati</taxon>
        <taxon>Pseudomonadota</taxon>
        <taxon>Alphaproteobacteria</taxon>
        <taxon>Rhodobacterales</taxon>
        <taxon>Roseobacteraceae</taxon>
        <taxon>Ruegeria</taxon>
    </lineage>
</organism>
<sequence length="172" mass="19892">MTWGVLFPYGSGDYSPEAAQFVSYEEKIERHFNEVLTDEERAEYDDWVVKFRSRVGEKYFSKGAVFEDFEKPTQLVLPRTPKNLASLFFVVRGFTVVEAALKEIIERLEPSTHQFWSVDVQLPRGKKPAKDYFFMVIGQHLDAFLPEKSNPEAWNDAGLRYLVASTKKKGLQ</sequence>
<dbReference type="InterPro" id="IPR012433">
    <property type="entry name" value="Imm11"/>
</dbReference>
<evidence type="ECO:0000313" key="2">
    <source>
        <dbReference type="EMBL" id="SDX10858.1"/>
    </source>
</evidence>
<keyword evidence="3" id="KW-1185">Reference proteome</keyword>
<evidence type="ECO:0000259" key="1">
    <source>
        <dbReference type="Pfam" id="PF07791"/>
    </source>
</evidence>
<dbReference type="RefSeq" id="WP_074736861.1">
    <property type="nucleotide sequence ID" value="NZ_FNNP01000003.1"/>
</dbReference>
<feature type="domain" description="Immunity MXAN-0049 protein" evidence="1">
    <location>
        <begin position="53"/>
        <end position="150"/>
    </location>
</feature>
<protein>
    <recommendedName>
        <fullName evidence="1">Immunity MXAN-0049 protein domain-containing protein</fullName>
    </recommendedName>
</protein>
<dbReference type="STRING" id="985054.SAMN05444358_10348"/>